<dbReference type="AlphaFoldDB" id="A0AA39XX71"/>
<comment type="caution">
    <text evidence="2">The sequence shown here is derived from an EMBL/GenBank/DDBJ whole genome shotgun (WGS) entry which is preliminary data.</text>
</comment>
<dbReference type="SUPFAM" id="SSF50998">
    <property type="entry name" value="Quinoprotein alcohol dehydrogenase-like"/>
    <property type="match status" value="1"/>
</dbReference>
<name>A0AA39XX71_9PEZI</name>
<proteinExistence type="predicted"/>
<keyword evidence="1" id="KW-0732">Signal</keyword>
<evidence type="ECO:0000256" key="1">
    <source>
        <dbReference type="SAM" id="SignalP"/>
    </source>
</evidence>
<dbReference type="InterPro" id="IPR011047">
    <property type="entry name" value="Quinoprotein_ADH-like_sf"/>
</dbReference>
<protein>
    <recommendedName>
        <fullName evidence="4">Membrane-associated protein</fullName>
    </recommendedName>
</protein>
<feature type="chain" id="PRO_5041404520" description="Membrane-associated protein" evidence="1">
    <location>
        <begin position="25"/>
        <end position="329"/>
    </location>
</feature>
<dbReference type="EMBL" id="JAULSV010000006">
    <property type="protein sequence ID" value="KAK0640710.1"/>
    <property type="molecule type" value="Genomic_DNA"/>
</dbReference>
<feature type="signal peptide" evidence="1">
    <location>
        <begin position="1"/>
        <end position="24"/>
    </location>
</feature>
<dbReference type="Gene3D" id="2.140.10.10">
    <property type="entry name" value="Quinoprotein alcohol dehydrogenase-like superfamily"/>
    <property type="match status" value="2"/>
</dbReference>
<organism evidence="2 3">
    <name type="scientific">Cercophora newfieldiana</name>
    <dbReference type="NCBI Taxonomy" id="92897"/>
    <lineage>
        <taxon>Eukaryota</taxon>
        <taxon>Fungi</taxon>
        <taxon>Dikarya</taxon>
        <taxon>Ascomycota</taxon>
        <taxon>Pezizomycotina</taxon>
        <taxon>Sordariomycetes</taxon>
        <taxon>Sordariomycetidae</taxon>
        <taxon>Sordariales</taxon>
        <taxon>Lasiosphaeriaceae</taxon>
        <taxon>Cercophora</taxon>
    </lineage>
</organism>
<dbReference type="PANTHER" id="PTHR32303">
    <property type="entry name" value="QUINOPROTEIN ALCOHOL DEHYDROGENASE (CYTOCHROME C)"/>
    <property type="match status" value="1"/>
</dbReference>
<evidence type="ECO:0008006" key="4">
    <source>
        <dbReference type="Google" id="ProtNLM"/>
    </source>
</evidence>
<accession>A0AA39XX71</accession>
<reference evidence="2" key="1">
    <citation type="submission" date="2023-06" db="EMBL/GenBank/DDBJ databases">
        <title>Genome-scale phylogeny and comparative genomics of the fungal order Sordariales.</title>
        <authorList>
            <consortium name="Lawrence Berkeley National Laboratory"/>
            <person name="Hensen N."/>
            <person name="Bonometti L."/>
            <person name="Westerberg I."/>
            <person name="Brannstrom I.O."/>
            <person name="Guillou S."/>
            <person name="Cros-Aarteil S."/>
            <person name="Calhoun S."/>
            <person name="Haridas S."/>
            <person name="Kuo A."/>
            <person name="Mondo S."/>
            <person name="Pangilinan J."/>
            <person name="Riley R."/>
            <person name="Labutti K."/>
            <person name="Andreopoulos B."/>
            <person name="Lipzen A."/>
            <person name="Chen C."/>
            <person name="Yanf M."/>
            <person name="Daum C."/>
            <person name="Ng V."/>
            <person name="Clum A."/>
            <person name="Steindorff A."/>
            <person name="Ohm R."/>
            <person name="Martin F."/>
            <person name="Silar P."/>
            <person name="Natvig D."/>
            <person name="Lalanne C."/>
            <person name="Gautier V."/>
            <person name="Ament-Velasquez S.L."/>
            <person name="Kruys A."/>
            <person name="Hutchinson M.I."/>
            <person name="Powell A.J."/>
            <person name="Barry K."/>
            <person name="Miller A.N."/>
            <person name="Grigoriev I.V."/>
            <person name="Debuchy R."/>
            <person name="Gladieux P."/>
            <person name="Thoren M.H."/>
            <person name="Johannesson H."/>
        </authorList>
    </citation>
    <scope>NUCLEOTIDE SEQUENCE</scope>
    <source>
        <strain evidence="2">SMH2532-1</strain>
    </source>
</reference>
<sequence>MAPDRHAFVRLTTLFLGFIQLVTSSSPQQNEQHEEVEWSGWGGNTYNNWWASSNTDISSQTVSSLTAHCNLSFPIGVSATPTVSGKTVFPIWDVFHASTQRWSISVTALIRNYAPISPFQAQNVRPVSRTSPQVHGDVVFFGTLTHALVVAVDKSSGAVLVVGSSSVEENVTLLPGYQCCSFVGNIMALFFDPVKNKFKVARNVNTISERRKREGWAGSAVWGSQPSVDGKRRLVFVGTGNAYAASNATVQCQLATMPPEVPYTLNNNTCLPDHVWQDSILAIELDSGRVKWVQQQYGVDIFTAACGYPGFGPQDPVLCPGVPGPDYDF</sequence>
<evidence type="ECO:0000313" key="3">
    <source>
        <dbReference type="Proteomes" id="UP001174936"/>
    </source>
</evidence>
<evidence type="ECO:0000313" key="2">
    <source>
        <dbReference type="EMBL" id="KAK0640710.1"/>
    </source>
</evidence>
<dbReference type="Proteomes" id="UP001174936">
    <property type="component" value="Unassembled WGS sequence"/>
</dbReference>
<keyword evidence="3" id="KW-1185">Reference proteome</keyword>
<gene>
    <name evidence="2" type="ORF">B0T16DRAFT_393125</name>
</gene>
<dbReference type="PANTHER" id="PTHR32303:SF10">
    <property type="entry name" value="OUTER MEMBRANE PROTEIN ASSEMBLY FACTOR BAMB"/>
    <property type="match status" value="1"/>
</dbReference>